<keyword evidence="2" id="KW-0813">Transport</keyword>
<dbReference type="SUPFAM" id="SSF103473">
    <property type="entry name" value="MFS general substrate transporter"/>
    <property type="match status" value="1"/>
</dbReference>
<keyword evidence="6 8" id="KW-0472">Membrane</keyword>
<dbReference type="CDD" id="cd17318">
    <property type="entry name" value="MFS_SLC17"/>
    <property type="match status" value="1"/>
</dbReference>
<evidence type="ECO:0000256" key="1">
    <source>
        <dbReference type="ARBA" id="ARBA00004141"/>
    </source>
</evidence>
<dbReference type="PANTHER" id="PTHR11662">
    <property type="entry name" value="SOLUTE CARRIER FAMILY 17"/>
    <property type="match status" value="1"/>
</dbReference>
<protein>
    <recommendedName>
        <fullName evidence="9">Major facilitator superfamily (MFS) profile domain-containing protein</fullName>
    </recommendedName>
</protein>
<evidence type="ECO:0000256" key="8">
    <source>
        <dbReference type="SAM" id="Phobius"/>
    </source>
</evidence>
<feature type="transmembrane region" description="Helical" evidence="8">
    <location>
        <begin position="445"/>
        <end position="463"/>
    </location>
</feature>
<dbReference type="Proteomes" id="UP001075354">
    <property type="component" value="Chromosome 13"/>
</dbReference>
<comment type="caution">
    <text evidence="10">The sequence shown here is derived from an EMBL/GenBank/DDBJ whole genome shotgun (WGS) entry which is preliminary data.</text>
</comment>
<feature type="compositionally biased region" description="Polar residues" evidence="7">
    <location>
        <begin position="72"/>
        <end position="81"/>
    </location>
</feature>
<keyword evidence="4" id="KW-0769">Symport</keyword>
<evidence type="ECO:0000256" key="5">
    <source>
        <dbReference type="ARBA" id="ARBA00022989"/>
    </source>
</evidence>
<gene>
    <name evidence="10" type="ORF">ONE63_003286</name>
</gene>
<feature type="transmembrane region" description="Helical" evidence="8">
    <location>
        <begin position="121"/>
        <end position="140"/>
    </location>
</feature>
<evidence type="ECO:0000256" key="2">
    <source>
        <dbReference type="ARBA" id="ARBA00022448"/>
    </source>
</evidence>
<proteinExistence type="predicted"/>
<reference evidence="10" key="1">
    <citation type="submission" date="2022-12" db="EMBL/GenBank/DDBJ databases">
        <title>Chromosome-level genome assembly of the bean flower thrips Megalurothrips usitatus.</title>
        <authorList>
            <person name="Ma L."/>
            <person name="Liu Q."/>
            <person name="Li H."/>
            <person name="Cai W."/>
        </authorList>
    </citation>
    <scope>NUCLEOTIDE SEQUENCE</scope>
    <source>
        <strain evidence="10">Cailab_2022a</strain>
    </source>
</reference>
<evidence type="ECO:0000256" key="3">
    <source>
        <dbReference type="ARBA" id="ARBA00022692"/>
    </source>
</evidence>
<feature type="transmembrane region" description="Helical" evidence="8">
    <location>
        <begin position="266"/>
        <end position="285"/>
    </location>
</feature>
<evidence type="ECO:0000313" key="11">
    <source>
        <dbReference type="Proteomes" id="UP001075354"/>
    </source>
</evidence>
<dbReference type="AlphaFoldDB" id="A0AAV7XCV4"/>
<evidence type="ECO:0000256" key="4">
    <source>
        <dbReference type="ARBA" id="ARBA00022847"/>
    </source>
</evidence>
<feature type="transmembrane region" description="Helical" evidence="8">
    <location>
        <begin position="351"/>
        <end position="370"/>
    </location>
</feature>
<feature type="transmembrane region" description="Helical" evidence="8">
    <location>
        <begin position="407"/>
        <end position="425"/>
    </location>
</feature>
<name>A0AAV7XCV4_9NEOP</name>
<sequence length="504" mass="53679">MVHRTPVEWQGWLPKRYILVVMGGLAIFNAYTMRAAMSVAITEMAAAENAGDSSTSEGAAVGDYCPPVDDGTSASSPSGAANDTRLSKETQGQVLSGLFWGYVAMNVPSGLMSDRFGGKRLLFSGILLASVSTMLIPLAARRGGPVWVIVARFFEGVGESGTYPGCNNLLAHWAPAQERSTMGSVIFAGNLLGQVVGTALSGVIIEATGDWASVFYVFGGLGVLWCAAFWFLCYDTPAAHPTISDGERQYVEAALKATSTKRPTSIPWLAILTSLPVWALVMGQLGHDWALFTLGTELPKYMKSVLSYNVKQNGLISALPNLVTWLCAFVSGWVSDWLIRTDKISISMHRKTFTTFATFAPGVGLLAATYAGCERVLVVALFCVGMGAMGPFYCSHKVNALDISPNFSGLVISIVNGLGAVSGIVSPDIVGLLIPDRTLKQWRDVFWVTFGVCLATSAFYVAFSSAEVQPWNSVAEGGEPLEEVHAPVSTPGKDKKRASVAAQA</sequence>
<keyword evidence="3 8" id="KW-0812">Transmembrane</keyword>
<evidence type="ECO:0000313" key="10">
    <source>
        <dbReference type="EMBL" id="KAJ1521639.1"/>
    </source>
</evidence>
<dbReference type="PANTHER" id="PTHR11662:SF415">
    <property type="entry name" value="AT30085P-RELATED"/>
    <property type="match status" value="1"/>
</dbReference>
<dbReference type="GO" id="GO:0016020">
    <property type="term" value="C:membrane"/>
    <property type="evidence" value="ECO:0007669"/>
    <property type="project" value="UniProtKB-SubCell"/>
</dbReference>
<dbReference type="GO" id="GO:0006820">
    <property type="term" value="P:monoatomic anion transport"/>
    <property type="evidence" value="ECO:0007669"/>
    <property type="project" value="TreeGrafter"/>
</dbReference>
<feature type="region of interest" description="Disordered" evidence="7">
    <location>
        <begin position="52"/>
        <end position="88"/>
    </location>
</feature>
<feature type="transmembrane region" description="Helical" evidence="8">
    <location>
        <begin position="12"/>
        <end position="31"/>
    </location>
</feature>
<dbReference type="InterPro" id="IPR020846">
    <property type="entry name" value="MFS_dom"/>
</dbReference>
<keyword evidence="11" id="KW-1185">Reference proteome</keyword>
<feature type="transmembrane region" description="Helical" evidence="8">
    <location>
        <begin position="376"/>
        <end position="395"/>
    </location>
</feature>
<evidence type="ECO:0000256" key="7">
    <source>
        <dbReference type="SAM" id="MobiDB-lite"/>
    </source>
</evidence>
<accession>A0AAV7XCV4</accession>
<feature type="transmembrane region" description="Helical" evidence="8">
    <location>
        <begin position="214"/>
        <end position="234"/>
    </location>
</feature>
<feature type="region of interest" description="Disordered" evidence="7">
    <location>
        <begin position="482"/>
        <end position="504"/>
    </location>
</feature>
<dbReference type="GO" id="GO:0015293">
    <property type="term" value="F:symporter activity"/>
    <property type="evidence" value="ECO:0007669"/>
    <property type="project" value="UniProtKB-KW"/>
</dbReference>
<feature type="domain" description="Major facilitator superfamily (MFS) profile" evidence="9">
    <location>
        <begin position="55"/>
        <end position="469"/>
    </location>
</feature>
<dbReference type="FunFam" id="1.20.1250.20:FF:000003">
    <property type="entry name" value="Solute carrier family 17 member 3"/>
    <property type="match status" value="1"/>
</dbReference>
<dbReference type="InterPro" id="IPR011701">
    <property type="entry name" value="MFS"/>
</dbReference>
<organism evidence="10 11">
    <name type="scientific">Megalurothrips usitatus</name>
    <name type="common">bean blossom thrips</name>
    <dbReference type="NCBI Taxonomy" id="439358"/>
    <lineage>
        <taxon>Eukaryota</taxon>
        <taxon>Metazoa</taxon>
        <taxon>Ecdysozoa</taxon>
        <taxon>Arthropoda</taxon>
        <taxon>Hexapoda</taxon>
        <taxon>Insecta</taxon>
        <taxon>Pterygota</taxon>
        <taxon>Neoptera</taxon>
        <taxon>Paraneoptera</taxon>
        <taxon>Thysanoptera</taxon>
        <taxon>Terebrantia</taxon>
        <taxon>Thripoidea</taxon>
        <taxon>Thripidae</taxon>
        <taxon>Megalurothrips</taxon>
    </lineage>
</organism>
<dbReference type="InterPro" id="IPR050382">
    <property type="entry name" value="MFS_Na/Anion_cotransporter"/>
</dbReference>
<dbReference type="Pfam" id="PF07690">
    <property type="entry name" value="MFS_1"/>
    <property type="match status" value="1"/>
</dbReference>
<dbReference type="PROSITE" id="PS50850">
    <property type="entry name" value="MFS"/>
    <property type="match status" value="1"/>
</dbReference>
<dbReference type="InterPro" id="IPR036259">
    <property type="entry name" value="MFS_trans_sf"/>
</dbReference>
<keyword evidence="5 8" id="KW-1133">Transmembrane helix</keyword>
<dbReference type="FunFam" id="1.20.1250.20:FF:000423">
    <property type="entry name" value="Putative inorganic phosphate cotransporter-like Protein"/>
    <property type="match status" value="1"/>
</dbReference>
<dbReference type="EMBL" id="JAPTSV010000013">
    <property type="protein sequence ID" value="KAJ1521639.1"/>
    <property type="molecule type" value="Genomic_DNA"/>
</dbReference>
<feature type="transmembrane region" description="Helical" evidence="8">
    <location>
        <begin position="322"/>
        <end position="339"/>
    </location>
</feature>
<dbReference type="Gene3D" id="1.20.1250.20">
    <property type="entry name" value="MFS general substrate transporter like domains"/>
    <property type="match status" value="2"/>
</dbReference>
<evidence type="ECO:0000256" key="6">
    <source>
        <dbReference type="ARBA" id="ARBA00023136"/>
    </source>
</evidence>
<evidence type="ECO:0000259" key="9">
    <source>
        <dbReference type="PROSITE" id="PS50850"/>
    </source>
</evidence>
<comment type="subcellular location">
    <subcellularLocation>
        <location evidence="1">Membrane</location>
        <topology evidence="1">Multi-pass membrane protein</topology>
    </subcellularLocation>
</comment>